<proteinExistence type="predicted"/>
<evidence type="ECO:0000259" key="2">
    <source>
        <dbReference type="SMART" id="SM00903"/>
    </source>
</evidence>
<sequence length="158" mass="16866">MRLLVGGVTVLTTATGDEKRGMTATAVCSLSAEPPRVLACINMSGEMFRLVGQSGALTVNFLGAGHEDIAMMFGGARPSDDPLDRLQWVEGSNGAPRFSEAVAALECTVADVFPYGTHAIVICDVQNIETNENPHPLVYVNGRFEHLAAADHRKLDPQ</sequence>
<dbReference type="GO" id="GO:0010181">
    <property type="term" value="F:FMN binding"/>
    <property type="evidence" value="ECO:0007669"/>
    <property type="project" value="InterPro"/>
</dbReference>
<dbReference type="Gene3D" id="2.30.110.10">
    <property type="entry name" value="Electron Transport, Fmn-binding Protein, Chain A"/>
    <property type="match status" value="1"/>
</dbReference>
<name>A0A1G6W4P3_9BURK</name>
<gene>
    <name evidence="3" type="ORF">SAMN05421548_12260</name>
</gene>
<evidence type="ECO:0000313" key="3">
    <source>
        <dbReference type="EMBL" id="SDD60683.1"/>
    </source>
</evidence>
<dbReference type="InterPro" id="IPR050268">
    <property type="entry name" value="NADH-dep_flavin_reductase"/>
</dbReference>
<evidence type="ECO:0000313" key="4">
    <source>
        <dbReference type="Proteomes" id="UP000198908"/>
    </source>
</evidence>
<dbReference type="Proteomes" id="UP000198908">
    <property type="component" value="Unassembled WGS sequence"/>
</dbReference>
<dbReference type="SUPFAM" id="SSF50475">
    <property type="entry name" value="FMN-binding split barrel"/>
    <property type="match status" value="1"/>
</dbReference>
<accession>A0A1G6W4P3</accession>
<keyword evidence="1" id="KW-0560">Oxidoreductase</keyword>
<dbReference type="Pfam" id="PF01613">
    <property type="entry name" value="Flavin_Reduct"/>
    <property type="match status" value="1"/>
</dbReference>
<keyword evidence="4" id="KW-1185">Reference proteome</keyword>
<dbReference type="PANTHER" id="PTHR30466:SF1">
    <property type="entry name" value="FMN REDUCTASE (NADH) RUTF"/>
    <property type="match status" value="1"/>
</dbReference>
<reference evidence="4" key="1">
    <citation type="submission" date="2016-09" db="EMBL/GenBank/DDBJ databases">
        <authorList>
            <person name="Varghese N."/>
            <person name="Submissions S."/>
        </authorList>
    </citation>
    <scope>NUCLEOTIDE SEQUENCE [LARGE SCALE GENOMIC DNA]</scope>
    <source>
        <strain evidence="4">TNe-862</strain>
    </source>
</reference>
<dbReference type="AlphaFoldDB" id="A0A1G6W4P3"/>
<organism evidence="3 4">
    <name type="scientific">Paraburkholderia lycopersici</name>
    <dbReference type="NCBI Taxonomy" id="416944"/>
    <lineage>
        <taxon>Bacteria</taxon>
        <taxon>Pseudomonadati</taxon>
        <taxon>Pseudomonadota</taxon>
        <taxon>Betaproteobacteria</taxon>
        <taxon>Burkholderiales</taxon>
        <taxon>Burkholderiaceae</taxon>
        <taxon>Paraburkholderia</taxon>
    </lineage>
</organism>
<evidence type="ECO:0000256" key="1">
    <source>
        <dbReference type="ARBA" id="ARBA00023002"/>
    </source>
</evidence>
<dbReference type="SMART" id="SM00903">
    <property type="entry name" value="Flavin_Reduct"/>
    <property type="match status" value="1"/>
</dbReference>
<dbReference type="GO" id="GO:0042602">
    <property type="term" value="F:riboflavin reductase (NADPH) activity"/>
    <property type="evidence" value="ECO:0007669"/>
    <property type="project" value="TreeGrafter"/>
</dbReference>
<dbReference type="InterPro" id="IPR002563">
    <property type="entry name" value="Flavin_Rdtase-like_dom"/>
</dbReference>
<feature type="domain" description="Flavin reductase like" evidence="2">
    <location>
        <begin position="1"/>
        <end position="146"/>
    </location>
</feature>
<protein>
    <submittedName>
        <fullName evidence="3">Flavin reductase (NADH)/flavin reductase</fullName>
    </submittedName>
</protein>
<dbReference type="PANTHER" id="PTHR30466">
    <property type="entry name" value="FLAVIN REDUCTASE"/>
    <property type="match status" value="1"/>
</dbReference>
<dbReference type="EMBL" id="FMYQ01000022">
    <property type="protein sequence ID" value="SDD60683.1"/>
    <property type="molecule type" value="Genomic_DNA"/>
</dbReference>
<dbReference type="InterPro" id="IPR012349">
    <property type="entry name" value="Split_barrel_FMN-bd"/>
</dbReference>
<dbReference type="STRING" id="416944.SAMN05421548_12260"/>